<evidence type="ECO:0000256" key="1">
    <source>
        <dbReference type="SAM" id="MobiDB-lite"/>
    </source>
</evidence>
<feature type="region of interest" description="Disordered" evidence="1">
    <location>
        <begin position="19"/>
        <end position="191"/>
    </location>
</feature>
<dbReference type="GO" id="GO:1903139">
    <property type="term" value="P:positive regulation of cell integrity MAPK cascade"/>
    <property type="evidence" value="ECO:0007669"/>
    <property type="project" value="EnsemblFungi"/>
</dbReference>
<evidence type="ECO:0000313" key="6">
    <source>
        <dbReference type="Proteomes" id="UP000006790"/>
    </source>
</evidence>
<gene>
    <name evidence="5" type="ordered locus">Ecym_6111</name>
</gene>
<name>G8JV26_ERECY</name>
<dbReference type="GO" id="GO:0000425">
    <property type="term" value="P:pexophagy"/>
    <property type="evidence" value="ECO:0007669"/>
    <property type="project" value="EnsemblFungi"/>
</dbReference>
<dbReference type="OMA" id="HSNELML"/>
<proteinExistence type="predicted"/>
<dbReference type="Proteomes" id="UP000006790">
    <property type="component" value="Chromosome 6"/>
</dbReference>
<dbReference type="HOGENOM" id="CLU_687023_0_0_1"/>
<dbReference type="AlphaFoldDB" id="G8JV26"/>
<dbReference type="GO" id="GO:0010447">
    <property type="term" value="P:response to acidic pH"/>
    <property type="evidence" value="ECO:0007669"/>
    <property type="project" value="EnsemblFungi"/>
</dbReference>
<dbReference type="EMBL" id="CP002502">
    <property type="protein sequence ID" value="AET40505.1"/>
    <property type="molecule type" value="Genomic_DNA"/>
</dbReference>
<keyword evidence="3" id="KW-0732">Signal</keyword>
<feature type="compositionally biased region" description="Low complexity" evidence="1">
    <location>
        <begin position="50"/>
        <end position="86"/>
    </location>
</feature>
<keyword evidence="2" id="KW-1133">Transmembrane helix</keyword>
<dbReference type="GO" id="GO:0005886">
    <property type="term" value="C:plasma membrane"/>
    <property type="evidence" value="ECO:0007669"/>
    <property type="project" value="EnsemblFungi"/>
</dbReference>
<evidence type="ECO:0000256" key="2">
    <source>
        <dbReference type="SAM" id="Phobius"/>
    </source>
</evidence>
<feature type="transmembrane region" description="Helical" evidence="2">
    <location>
        <begin position="270"/>
        <end position="291"/>
    </location>
</feature>
<feature type="compositionally biased region" description="Low complexity" evidence="1">
    <location>
        <begin position="110"/>
        <end position="144"/>
    </location>
</feature>
<feature type="compositionally biased region" description="Low complexity" evidence="1">
    <location>
        <begin position="21"/>
        <end position="42"/>
    </location>
</feature>
<dbReference type="GeneID" id="11472196"/>
<dbReference type="KEGG" id="erc:Ecym_6111"/>
<keyword evidence="6" id="KW-1185">Reference proteome</keyword>
<feature type="chain" id="PRO_5003510640" description="Mid2 domain-containing protein" evidence="3">
    <location>
        <begin position="19"/>
        <end position="401"/>
    </location>
</feature>
<evidence type="ECO:0000313" key="5">
    <source>
        <dbReference type="EMBL" id="AET40505.1"/>
    </source>
</evidence>
<dbReference type="STRING" id="931890.G8JV26"/>
<feature type="signal peptide" evidence="3">
    <location>
        <begin position="1"/>
        <end position="18"/>
    </location>
</feature>
<feature type="domain" description="Mid2" evidence="4">
    <location>
        <begin position="226"/>
        <end position="363"/>
    </location>
</feature>
<dbReference type="OrthoDB" id="4070729at2759"/>
<dbReference type="InParanoid" id="G8JV26"/>
<feature type="compositionally biased region" description="Low complexity" evidence="1">
    <location>
        <begin position="152"/>
        <end position="186"/>
    </location>
</feature>
<dbReference type="RefSeq" id="XP_003647322.1">
    <property type="nucleotide sequence ID" value="XM_003647274.1"/>
</dbReference>
<accession>G8JV26</accession>
<dbReference type="eggNOG" id="ENOG502S35T">
    <property type="taxonomic scope" value="Eukaryota"/>
</dbReference>
<dbReference type="GO" id="GO:0004888">
    <property type="term" value="F:transmembrane signaling receptor activity"/>
    <property type="evidence" value="ECO:0007669"/>
    <property type="project" value="EnsemblFungi"/>
</dbReference>
<organism evidence="5 6">
    <name type="scientific">Eremothecium cymbalariae (strain CBS 270.75 / DBVPG 7215 / KCTC 17166 / NRRL Y-17582)</name>
    <name type="common">Yeast</name>
    <dbReference type="NCBI Taxonomy" id="931890"/>
    <lineage>
        <taxon>Eukaryota</taxon>
        <taxon>Fungi</taxon>
        <taxon>Dikarya</taxon>
        <taxon>Ascomycota</taxon>
        <taxon>Saccharomycotina</taxon>
        <taxon>Saccharomycetes</taxon>
        <taxon>Saccharomycetales</taxon>
        <taxon>Saccharomycetaceae</taxon>
        <taxon>Eremothecium</taxon>
    </lineage>
</organism>
<keyword evidence="2" id="KW-0472">Membrane</keyword>
<sequence length="401" mass="41418">MILLRLLLLACFLKISKSANSTVPGSSSATSSDTSIEVSSSSLAPSNVESTVGSSSSSSSVFASSSLASASSSTDGTSVSSESSSGLIETTDPAVSPTQASDRDRDSDNDNVSDSSSSSSISSSSSSISSSSSSSISDNDNIVITSAENPRSTNSDETSPSSTDPSSSSLIPESTSPPGDSSSTDDFQPSSAISTDVVQTTVAATPTTLTSTGSVSSQQHMTAVLSTIISVVDGNTVFSTTYITSPVSATSETDGGSSHTTGLSTKNKNIVIGCIVGIGLPIILVVSLIFLRTCVKSERTDFINSEGKVITAYSTSRLSTLWNSLLGKKVNKYESDSPLGGSPVHDVDVLEKSHIKRVSNRNTSLSFGALSLQNNRRSQDPVISEERYYDDDGNELTAKNY</sequence>
<dbReference type="GO" id="GO:0036498">
    <property type="term" value="P:IRE1-mediated unfolded protein response"/>
    <property type="evidence" value="ECO:0007669"/>
    <property type="project" value="EnsemblFungi"/>
</dbReference>
<protein>
    <recommendedName>
        <fullName evidence="4">Mid2 domain-containing protein</fullName>
    </recommendedName>
</protein>
<evidence type="ECO:0000259" key="4">
    <source>
        <dbReference type="Pfam" id="PF04478"/>
    </source>
</evidence>
<keyword evidence="2" id="KW-0812">Transmembrane</keyword>
<dbReference type="GO" id="GO:0006970">
    <property type="term" value="P:response to osmotic stress"/>
    <property type="evidence" value="ECO:0007669"/>
    <property type="project" value="EnsemblFungi"/>
</dbReference>
<dbReference type="Pfam" id="PF04478">
    <property type="entry name" value="Mid2"/>
    <property type="match status" value="1"/>
</dbReference>
<dbReference type="GO" id="GO:0031505">
    <property type="term" value="P:fungal-type cell wall organization"/>
    <property type="evidence" value="ECO:0007669"/>
    <property type="project" value="EnsemblFungi"/>
</dbReference>
<dbReference type="InterPro" id="IPR007567">
    <property type="entry name" value="Mid2_dom"/>
</dbReference>
<reference evidence="6" key="1">
    <citation type="journal article" date="2012" name="G3 (Bethesda)">
        <title>Pichia sorbitophila, an interspecies yeast hybrid reveals early steps of genome resolution following polyploidization.</title>
        <authorList>
            <person name="Leh Louis V."/>
            <person name="Despons L."/>
            <person name="Friedrich A."/>
            <person name="Martin T."/>
            <person name="Durrens P."/>
            <person name="Casaregola S."/>
            <person name="Neuveglise C."/>
            <person name="Fairhead C."/>
            <person name="Marck C."/>
            <person name="Cruz J.A."/>
            <person name="Straub M.L."/>
            <person name="Kugler V."/>
            <person name="Sacerdot C."/>
            <person name="Uzunov Z."/>
            <person name="Thierry A."/>
            <person name="Weiss S."/>
            <person name="Bleykasten C."/>
            <person name="De Montigny J."/>
            <person name="Jacques N."/>
            <person name="Jung P."/>
            <person name="Lemaire M."/>
            <person name="Mallet S."/>
            <person name="Morel G."/>
            <person name="Richard G.F."/>
            <person name="Sarkar A."/>
            <person name="Savel G."/>
            <person name="Schacherer J."/>
            <person name="Seret M.L."/>
            <person name="Talla E."/>
            <person name="Samson G."/>
            <person name="Jubin C."/>
            <person name="Poulain J."/>
            <person name="Vacherie B."/>
            <person name="Barbe V."/>
            <person name="Pelletier E."/>
            <person name="Sherman D.J."/>
            <person name="Westhof E."/>
            <person name="Weissenbach J."/>
            <person name="Baret P.V."/>
            <person name="Wincker P."/>
            <person name="Gaillardin C."/>
            <person name="Dujon B."/>
            <person name="Souciet J.L."/>
        </authorList>
    </citation>
    <scope>NUCLEOTIDE SEQUENCE [LARGE SCALE GENOMIC DNA]</scope>
    <source>
        <strain evidence="6">CBS 270.75 / DBVPG 7215 / KCTC 17166 / NRRL Y-17582</strain>
    </source>
</reference>
<evidence type="ECO:0000256" key="3">
    <source>
        <dbReference type="SAM" id="SignalP"/>
    </source>
</evidence>